<dbReference type="InterPro" id="IPR057579">
    <property type="entry name" value="DM10_NDK7"/>
</dbReference>
<dbReference type="GO" id="GO:0004550">
    <property type="term" value="F:nucleoside diphosphate kinase activity"/>
    <property type="evidence" value="ECO:0007669"/>
    <property type="project" value="InterPro"/>
</dbReference>
<name>A0A6P7S7L7_9MOLL</name>
<dbReference type="FunFam" id="3.30.70.141:FF:000004">
    <property type="entry name" value="Nucleoside diphosphate kinase 7"/>
    <property type="match status" value="1"/>
</dbReference>
<comment type="similarity">
    <text evidence="5 6">Belongs to the NDK family.</text>
</comment>
<keyword evidence="3" id="KW-0206">Cytoskeleton</keyword>
<evidence type="ECO:0000256" key="2">
    <source>
        <dbReference type="ARBA" id="ARBA00022490"/>
    </source>
</evidence>
<evidence type="ECO:0000256" key="6">
    <source>
        <dbReference type="RuleBase" id="RU004011"/>
    </source>
</evidence>
<dbReference type="InterPro" id="IPR036850">
    <property type="entry name" value="NDK-like_dom_sf"/>
</dbReference>
<keyword evidence="4" id="KW-0966">Cell projection</keyword>
<evidence type="ECO:0000256" key="3">
    <source>
        <dbReference type="ARBA" id="ARBA00023212"/>
    </source>
</evidence>
<dbReference type="PROSITE" id="PS51336">
    <property type="entry name" value="DM10"/>
    <property type="match status" value="1"/>
</dbReference>
<dbReference type="GO" id="GO:0006228">
    <property type="term" value="P:UTP biosynthetic process"/>
    <property type="evidence" value="ECO:0007669"/>
    <property type="project" value="InterPro"/>
</dbReference>
<keyword evidence="9" id="KW-0418">Kinase</keyword>
<dbReference type="GO" id="GO:0006183">
    <property type="term" value="P:GTP biosynthetic process"/>
    <property type="evidence" value="ECO:0007669"/>
    <property type="project" value="InterPro"/>
</dbReference>
<evidence type="ECO:0000259" key="7">
    <source>
        <dbReference type="PROSITE" id="PS51336"/>
    </source>
</evidence>
<dbReference type="PANTHER" id="PTHR43109:SF2">
    <property type="entry name" value="NUCLEOSIDE DIPHOSPHATE KINASE 7"/>
    <property type="match status" value="1"/>
</dbReference>
<dbReference type="Gene3D" id="2.30.29.170">
    <property type="match status" value="1"/>
</dbReference>
<dbReference type="InterPro" id="IPR001564">
    <property type="entry name" value="Nucleoside_diP_kinase"/>
</dbReference>
<dbReference type="Proteomes" id="UP000515154">
    <property type="component" value="Linkage group LG3"/>
</dbReference>
<dbReference type="InterPro" id="IPR011410">
    <property type="entry name" value="NDPK7"/>
</dbReference>
<dbReference type="PANTHER" id="PTHR43109">
    <property type="entry name" value="NUCLEOSIDE DIPHOSPHATE KINASE 7"/>
    <property type="match status" value="1"/>
</dbReference>
<dbReference type="GO" id="GO:0005524">
    <property type="term" value="F:ATP binding"/>
    <property type="evidence" value="ECO:0007669"/>
    <property type="project" value="InterPro"/>
</dbReference>
<evidence type="ECO:0000256" key="4">
    <source>
        <dbReference type="ARBA" id="ARBA00023273"/>
    </source>
</evidence>
<keyword evidence="2" id="KW-0963">Cytoplasm</keyword>
<dbReference type="PROSITE" id="PS51374">
    <property type="entry name" value="NDPK_LIKE"/>
    <property type="match status" value="2"/>
</dbReference>
<keyword evidence="8" id="KW-1185">Reference proteome</keyword>
<dbReference type="PRINTS" id="PR01243">
    <property type="entry name" value="NUCDPKINASE"/>
</dbReference>
<dbReference type="AlphaFoldDB" id="A0A6P7S7L7"/>
<gene>
    <name evidence="9" type="primary">LOC115209789</name>
</gene>
<evidence type="ECO:0000313" key="8">
    <source>
        <dbReference type="Proteomes" id="UP000515154"/>
    </source>
</evidence>
<dbReference type="GO" id="GO:0006241">
    <property type="term" value="P:CTP biosynthetic process"/>
    <property type="evidence" value="ECO:0007669"/>
    <property type="project" value="InterPro"/>
</dbReference>
<evidence type="ECO:0000256" key="1">
    <source>
        <dbReference type="ARBA" id="ARBA00004430"/>
    </source>
</evidence>
<protein>
    <submittedName>
        <fullName evidence="9">Nucleoside diphosphate kinase 7</fullName>
    </submittedName>
</protein>
<proteinExistence type="inferred from homology"/>
<dbReference type="Gene3D" id="3.30.70.141">
    <property type="entry name" value="Nucleoside diphosphate kinase-like domain"/>
    <property type="match status" value="2"/>
</dbReference>
<dbReference type="SUPFAM" id="SSF54919">
    <property type="entry name" value="Nucleoside diphosphate kinase, NDK"/>
    <property type="match status" value="2"/>
</dbReference>
<dbReference type="RefSeq" id="XP_029634187.1">
    <property type="nucleotide sequence ID" value="XM_029778327.2"/>
</dbReference>
<keyword evidence="9" id="KW-0808">Transferase</keyword>
<dbReference type="Pfam" id="PF25364">
    <property type="entry name" value="PH_NDK7_N"/>
    <property type="match status" value="1"/>
</dbReference>
<dbReference type="CDD" id="cd04412">
    <property type="entry name" value="NDPk7B"/>
    <property type="match status" value="1"/>
</dbReference>
<dbReference type="PIRSF" id="PIRSF036503">
    <property type="entry name" value="NDK7"/>
    <property type="match status" value="1"/>
</dbReference>
<dbReference type="GO" id="GO:0005813">
    <property type="term" value="C:centrosome"/>
    <property type="evidence" value="ECO:0007669"/>
    <property type="project" value="TreeGrafter"/>
</dbReference>
<evidence type="ECO:0000313" key="9">
    <source>
        <dbReference type="RefSeq" id="XP_029634187.1"/>
    </source>
</evidence>
<feature type="domain" description="DM10" evidence="7">
    <location>
        <begin position="14"/>
        <end position="102"/>
    </location>
</feature>
<reference evidence="9" key="1">
    <citation type="submission" date="2025-08" db="UniProtKB">
        <authorList>
            <consortium name="RefSeq"/>
        </authorList>
    </citation>
    <scope>IDENTIFICATION</scope>
</reference>
<dbReference type="Pfam" id="PF00334">
    <property type="entry name" value="NDK"/>
    <property type="match status" value="2"/>
</dbReference>
<accession>A0A6P7S7L7</accession>
<dbReference type="InterPro" id="IPR006602">
    <property type="entry name" value="DM10_dom"/>
</dbReference>
<organism evidence="8 9">
    <name type="scientific">Octopus sinensis</name>
    <name type="common">East Asian common octopus</name>
    <dbReference type="NCBI Taxonomy" id="2607531"/>
    <lineage>
        <taxon>Eukaryota</taxon>
        <taxon>Metazoa</taxon>
        <taxon>Spiralia</taxon>
        <taxon>Lophotrochozoa</taxon>
        <taxon>Mollusca</taxon>
        <taxon>Cephalopoda</taxon>
        <taxon>Coleoidea</taxon>
        <taxon>Octopodiformes</taxon>
        <taxon>Octopoda</taxon>
        <taxon>Incirrata</taxon>
        <taxon>Octopodidae</taxon>
        <taxon>Octopus</taxon>
    </lineage>
</organism>
<dbReference type="InterPro" id="IPR034907">
    <property type="entry name" value="NDK-like_dom"/>
</dbReference>
<comment type="caution">
    <text evidence="5">Lacks conserved residue(s) required for the propagation of feature annotation.</text>
</comment>
<dbReference type="GO" id="GO:0005879">
    <property type="term" value="C:axonemal microtubule"/>
    <property type="evidence" value="ECO:0007669"/>
    <property type="project" value="TreeGrafter"/>
</dbReference>
<dbReference type="KEGG" id="osn:115209789"/>
<sequence length="384" mass="43362">MLGGNLENQNSEEDCKRYCFVVDWYDAVASLTRRYQFLYYPKDKSVEMYEYKKHRVFLRRTVCDNISLEDLYIGSVINLFSRQLNVVDFGDEFTRRELTNQTQKTLGLLNAKAVPKMGEMFEFIQNKGFKITKMKMCVLTRAEAAEFCLGYKDKEFYMKLIENMTSGPVVALELLGDDAICSWLRALGPVNTEEAVASAPLTISAHFGEANLCYGPRCAGEAAQQLEFFFPTSGGIIRRNPVVLEDCTCCVVKPHAVLSGLAPKIIRTITDAGFEITAIQMFHLERLCAEEFLEVYKGVVPEYPSMVTELTSGPCVAIALRAKDAPKAFREMAGPADPEIARHLRPRSLRAQFGIDKIKNAVHCTDLPEDGILEVEYFFKILDR</sequence>
<dbReference type="SMART" id="SM00562">
    <property type="entry name" value="NDK"/>
    <property type="match status" value="2"/>
</dbReference>
<dbReference type="SMART" id="SM00676">
    <property type="entry name" value="DM10"/>
    <property type="match status" value="1"/>
</dbReference>
<dbReference type="InterPro" id="IPR037993">
    <property type="entry name" value="NDPk7B"/>
</dbReference>
<comment type="subcellular location">
    <subcellularLocation>
        <location evidence="1">Cytoplasm</location>
        <location evidence="1">Cytoskeleton</location>
        <location evidence="1">Cilium axoneme</location>
    </subcellularLocation>
</comment>
<evidence type="ECO:0000256" key="5">
    <source>
        <dbReference type="PROSITE-ProRule" id="PRU00706"/>
    </source>
</evidence>